<feature type="transmembrane region" description="Helical" evidence="9">
    <location>
        <begin position="226"/>
        <end position="245"/>
    </location>
</feature>
<keyword evidence="3" id="KW-0050">Antiport</keyword>
<dbReference type="NCBIfam" id="NF003715">
    <property type="entry name" value="PRK05326.1-2"/>
    <property type="match status" value="1"/>
</dbReference>
<dbReference type="GO" id="GO:0005886">
    <property type="term" value="C:plasma membrane"/>
    <property type="evidence" value="ECO:0007669"/>
    <property type="project" value="UniProtKB-SubCell"/>
</dbReference>
<dbReference type="Pfam" id="PF03471">
    <property type="entry name" value="CorC_HlyC"/>
    <property type="match status" value="1"/>
</dbReference>
<dbReference type="GO" id="GO:1902600">
    <property type="term" value="P:proton transmembrane transport"/>
    <property type="evidence" value="ECO:0007669"/>
    <property type="project" value="InterPro"/>
</dbReference>
<dbReference type="InterPro" id="IPR005170">
    <property type="entry name" value="Transptr-assoc_dom"/>
</dbReference>
<evidence type="ECO:0000256" key="8">
    <source>
        <dbReference type="ARBA" id="ARBA00023136"/>
    </source>
</evidence>
<feature type="transmembrane region" description="Helical" evidence="9">
    <location>
        <begin position="58"/>
        <end position="76"/>
    </location>
</feature>
<evidence type="ECO:0000256" key="7">
    <source>
        <dbReference type="ARBA" id="ARBA00023065"/>
    </source>
</evidence>
<dbReference type="InterPro" id="IPR016169">
    <property type="entry name" value="FAD-bd_PCMH_sub2"/>
</dbReference>
<feature type="domain" description="Transporter-associated" evidence="10">
    <location>
        <begin position="492"/>
        <end position="572"/>
    </location>
</feature>
<keyword evidence="4" id="KW-1003">Cell membrane</keyword>
<feature type="transmembrane region" description="Helical" evidence="9">
    <location>
        <begin position="160"/>
        <end position="180"/>
    </location>
</feature>
<organism evidence="11">
    <name type="scientific">Mesorhizobium sp. WSM2240</name>
    <dbReference type="NCBI Taxonomy" id="3228851"/>
    <lineage>
        <taxon>Bacteria</taxon>
        <taxon>Pseudomonadati</taxon>
        <taxon>Pseudomonadota</taxon>
        <taxon>Alphaproteobacteria</taxon>
        <taxon>Hyphomicrobiales</taxon>
        <taxon>Phyllobacteriaceae</taxon>
        <taxon>Mesorhizobium</taxon>
    </lineage>
</organism>
<name>A0AAU8CML0_9HYPH</name>
<feature type="transmembrane region" description="Helical" evidence="9">
    <location>
        <begin position="367"/>
        <end position="390"/>
    </location>
</feature>
<feature type="transmembrane region" description="Helical" evidence="9">
    <location>
        <begin position="33"/>
        <end position="52"/>
    </location>
</feature>
<feature type="transmembrane region" description="Helical" evidence="9">
    <location>
        <begin position="6"/>
        <end position="26"/>
    </location>
</feature>
<keyword evidence="5 9" id="KW-0812">Transmembrane</keyword>
<evidence type="ECO:0000256" key="3">
    <source>
        <dbReference type="ARBA" id="ARBA00022449"/>
    </source>
</evidence>
<comment type="subcellular location">
    <subcellularLocation>
        <location evidence="1">Cell membrane</location>
        <topology evidence="1">Multi-pass membrane protein</topology>
    </subcellularLocation>
</comment>
<evidence type="ECO:0000256" key="2">
    <source>
        <dbReference type="ARBA" id="ARBA00022448"/>
    </source>
</evidence>
<evidence type="ECO:0000256" key="6">
    <source>
        <dbReference type="ARBA" id="ARBA00022989"/>
    </source>
</evidence>
<evidence type="ECO:0000256" key="9">
    <source>
        <dbReference type="SAM" id="Phobius"/>
    </source>
</evidence>
<feature type="transmembrane region" description="Helical" evidence="9">
    <location>
        <begin position="338"/>
        <end position="361"/>
    </location>
</feature>
<evidence type="ECO:0000259" key="10">
    <source>
        <dbReference type="SMART" id="SM01091"/>
    </source>
</evidence>
<reference evidence="11" key="1">
    <citation type="submission" date="2024-06" db="EMBL/GenBank/DDBJ databases">
        <title>Mesorhizobium karijinii sp. nov., a symbiont of the iconic Swainsona formosa from arid Australia.</title>
        <authorList>
            <person name="Hill Y.J."/>
            <person name="Watkin E.L.J."/>
            <person name="O'Hara G.W."/>
            <person name="Terpolilli J."/>
            <person name="Tye M.L."/>
            <person name="Kohlmeier M.G."/>
        </authorList>
    </citation>
    <scope>NUCLEOTIDE SEQUENCE</scope>
    <source>
        <strain evidence="11">WSM2240</strain>
    </source>
</reference>
<evidence type="ECO:0000256" key="5">
    <source>
        <dbReference type="ARBA" id="ARBA00022692"/>
    </source>
</evidence>
<dbReference type="AlphaFoldDB" id="A0AAU8CML0"/>
<gene>
    <name evidence="11" type="ORF">ABVK50_22785</name>
</gene>
<feature type="transmembrane region" description="Helical" evidence="9">
    <location>
        <begin position="186"/>
        <end position="214"/>
    </location>
</feature>
<feature type="transmembrane region" description="Helical" evidence="9">
    <location>
        <begin position="88"/>
        <end position="111"/>
    </location>
</feature>
<dbReference type="InterPro" id="IPR036318">
    <property type="entry name" value="FAD-bd_PCMH-like_sf"/>
</dbReference>
<proteinExistence type="predicted"/>
<evidence type="ECO:0000256" key="4">
    <source>
        <dbReference type="ARBA" id="ARBA00022475"/>
    </source>
</evidence>
<dbReference type="PANTHER" id="PTHR32507:SF7">
    <property type="entry name" value="K(+)_H(+) ANTIPORTER NHAP2"/>
    <property type="match status" value="1"/>
</dbReference>
<protein>
    <submittedName>
        <fullName evidence="11">Potassium/proton antiporter</fullName>
    </submittedName>
</protein>
<dbReference type="InterPro" id="IPR038770">
    <property type="entry name" value="Na+/solute_symporter_sf"/>
</dbReference>
<accession>A0AAU8CML0</accession>
<dbReference type="PANTHER" id="PTHR32507">
    <property type="entry name" value="NA(+)/H(+) ANTIPORTER 1"/>
    <property type="match status" value="1"/>
</dbReference>
<keyword evidence="8 9" id="KW-0472">Membrane</keyword>
<dbReference type="NCBIfam" id="NF003716">
    <property type="entry name" value="PRK05326.1-3"/>
    <property type="match status" value="1"/>
</dbReference>
<keyword evidence="2" id="KW-0813">Transport</keyword>
<dbReference type="EMBL" id="CP159253">
    <property type="protein sequence ID" value="XCG48045.1"/>
    <property type="molecule type" value="Genomic_DNA"/>
</dbReference>
<dbReference type="Gene3D" id="3.30.465.10">
    <property type="match status" value="1"/>
</dbReference>
<dbReference type="SMART" id="SM01091">
    <property type="entry name" value="CorC_HlyC"/>
    <property type="match status" value="1"/>
</dbReference>
<dbReference type="Pfam" id="PF00999">
    <property type="entry name" value="Na_H_Exchanger"/>
    <property type="match status" value="1"/>
</dbReference>
<evidence type="ECO:0000313" key="11">
    <source>
        <dbReference type="EMBL" id="XCG48045.1"/>
    </source>
</evidence>
<dbReference type="RefSeq" id="WP_353644418.1">
    <property type="nucleotide sequence ID" value="NZ_CP159253.1"/>
</dbReference>
<evidence type="ECO:0000256" key="1">
    <source>
        <dbReference type="ARBA" id="ARBA00004651"/>
    </source>
</evidence>
<feature type="transmembrane region" description="Helical" evidence="9">
    <location>
        <begin position="278"/>
        <end position="296"/>
    </location>
</feature>
<feature type="transmembrane region" description="Helical" evidence="9">
    <location>
        <begin position="302"/>
        <end position="326"/>
    </location>
</feature>
<dbReference type="InterPro" id="IPR006153">
    <property type="entry name" value="Cation/H_exchanger_TM"/>
</dbReference>
<dbReference type="GO" id="GO:0015297">
    <property type="term" value="F:antiporter activity"/>
    <property type="evidence" value="ECO:0007669"/>
    <property type="project" value="UniProtKB-KW"/>
</dbReference>
<sequence length="623" mass="66287">MEQSIYLVTLVGAALVLAAAFSSLIAFRFGAPLLLLFLGIGLASGVDGLGIQFDNAQLAYFVGSLALAVILFDSGFGTPLNVLRQAALPALSLATIGVVLTAGIFGVVAFYMTDLTWLESFLLGAAVASTDAAAVFFLLRAGNVNLRERVRSTLEIESGTNDPIAIFLTITFVEIIALGADPKAELLFVDLVVGFVLNMGLGAAAGLIGGFLIVRLVERLNLDSGLLPIFVLTLSLIVFAAAGAIHGSGFLAVYLAGLVAGNSDIRAVSVLRRFQAGMSWLAQIIMFLVLGLFATPSQFPEILVIAIVLGLFLIFVARPLAVWLCLLPFNMPRQETAFISWVGLRGAVSILLAITPILGGLENGRDIFNIAFIVVLVSLVIQGWTVGPLARRLGLIVPARLGPLEKVELELPGSAHHELLAYTIVPGSPVARGQRIPRWARPSLVVREGRSIKFQDAGRLIEGDHVYIFVPDRYPRLLDRLFASRTDVDPEDAEFFGAFAVDPTRPAAELEAAYGAGLSEEEAAMTIGGLILARLGGRAEYADRVTIGPIELIVREVDEKGRIISVGVSLEPAPPAPPIPVFLSASEIGDRLRRLFGKLRKRGVASAPAAGAETPDSYNSRGH</sequence>
<keyword evidence="7" id="KW-0406">Ion transport</keyword>
<dbReference type="GO" id="GO:0050660">
    <property type="term" value="F:flavin adenine dinucleotide binding"/>
    <property type="evidence" value="ECO:0007669"/>
    <property type="project" value="InterPro"/>
</dbReference>
<dbReference type="Gene3D" id="1.20.1530.20">
    <property type="match status" value="1"/>
</dbReference>
<feature type="transmembrane region" description="Helical" evidence="9">
    <location>
        <begin position="117"/>
        <end position="139"/>
    </location>
</feature>
<dbReference type="SUPFAM" id="SSF56176">
    <property type="entry name" value="FAD-binding/transporter-associated domain-like"/>
    <property type="match status" value="1"/>
</dbReference>
<keyword evidence="6 9" id="KW-1133">Transmembrane helix</keyword>